<evidence type="ECO:0000313" key="9">
    <source>
        <dbReference type="Proteomes" id="UP001329430"/>
    </source>
</evidence>
<comment type="similarity">
    <text evidence="6">Belongs to the 2H phosphoesterase superfamily. USB1 family.</text>
</comment>
<keyword evidence="4 6" id="KW-0539">Nucleus</keyword>
<dbReference type="SUPFAM" id="SSF55144">
    <property type="entry name" value="LigT-like"/>
    <property type="match status" value="1"/>
</dbReference>
<proteinExistence type="inferred from homology"/>
<feature type="active site" description="Proton donor/acceptor" evidence="6">
    <location>
        <position position="117"/>
    </location>
</feature>
<keyword evidence="9" id="KW-1185">Reference proteome</keyword>
<dbReference type="AlphaFoldDB" id="A0AAN7VEY2"/>
<dbReference type="GO" id="GO:1990838">
    <property type="term" value="F:poly(U)-specific exoribonuclease activity, producing 3' uridine cyclic phosphate ends"/>
    <property type="evidence" value="ECO:0007669"/>
    <property type="project" value="UniProtKB-UniRule"/>
</dbReference>
<evidence type="ECO:0000256" key="7">
    <source>
        <dbReference type="SAM" id="MobiDB-lite"/>
    </source>
</evidence>
<accession>A0AAN7VEY2</accession>
<dbReference type="Pfam" id="PF09749">
    <property type="entry name" value="HVSL"/>
    <property type="match status" value="1"/>
</dbReference>
<dbReference type="GO" id="GO:0034477">
    <property type="term" value="P:U6 snRNA 3'-end processing"/>
    <property type="evidence" value="ECO:0007669"/>
    <property type="project" value="UniProtKB-UniRule"/>
</dbReference>
<evidence type="ECO:0000256" key="6">
    <source>
        <dbReference type="HAMAP-Rule" id="MF_03040"/>
    </source>
</evidence>
<dbReference type="Proteomes" id="UP001329430">
    <property type="component" value="Chromosome 6"/>
</dbReference>
<dbReference type="HAMAP" id="MF_03040">
    <property type="entry name" value="USB1"/>
    <property type="match status" value="1"/>
</dbReference>
<evidence type="ECO:0000256" key="2">
    <source>
        <dbReference type="ARBA" id="ARBA00022801"/>
    </source>
</evidence>
<comment type="subcellular location">
    <subcellularLocation>
        <location evidence="6">Nucleus</location>
    </subcellularLocation>
</comment>
<evidence type="ECO:0000256" key="1">
    <source>
        <dbReference type="ARBA" id="ARBA00022722"/>
    </source>
</evidence>
<sequence length="263" mass="30442">MNRGALSLLSNYGGDSSDEEVPNGRVSVKRCASEEDLSNKRLPVPDIICRNSVNKDVPIDDPSLHNGHIRSFPHERGNWVTYVYIPYEPNDLCIDELIAHIINSLSQFSFHTMNNFHISLTRTVILKHHWIELFIKSVREKLSSFRKFVVIFDSLKVYCNEERTRTFLAIRIRSGYDTLIRLVENLDNCLAEFQLPPFYKDPSFHMSIASCVGDFEKEVAEMLPNLNATIQKICINQSQNNWYNYVTHIECKCGNKLFTFNMN</sequence>
<dbReference type="EC" id="3.1.4.-" evidence="6"/>
<keyword evidence="2 6" id="KW-0378">Hydrolase</keyword>
<evidence type="ECO:0000256" key="3">
    <source>
        <dbReference type="ARBA" id="ARBA00023239"/>
    </source>
</evidence>
<evidence type="ECO:0000256" key="4">
    <source>
        <dbReference type="ARBA" id="ARBA00023242"/>
    </source>
</evidence>
<organism evidence="8 9">
    <name type="scientific">Pyrocoelia pectoralis</name>
    <dbReference type="NCBI Taxonomy" id="417401"/>
    <lineage>
        <taxon>Eukaryota</taxon>
        <taxon>Metazoa</taxon>
        <taxon>Ecdysozoa</taxon>
        <taxon>Arthropoda</taxon>
        <taxon>Hexapoda</taxon>
        <taxon>Insecta</taxon>
        <taxon>Pterygota</taxon>
        <taxon>Neoptera</taxon>
        <taxon>Endopterygota</taxon>
        <taxon>Coleoptera</taxon>
        <taxon>Polyphaga</taxon>
        <taxon>Elateriformia</taxon>
        <taxon>Elateroidea</taxon>
        <taxon>Lampyridae</taxon>
        <taxon>Lampyrinae</taxon>
        <taxon>Pyrocoelia</taxon>
    </lineage>
</organism>
<dbReference type="InterPro" id="IPR027521">
    <property type="entry name" value="Usb1"/>
</dbReference>
<dbReference type="EMBL" id="JAVRBK010000006">
    <property type="protein sequence ID" value="KAK5642704.1"/>
    <property type="molecule type" value="Genomic_DNA"/>
</dbReference>
<evidence type="ECO:0000313" key="8">
    <source>
        <dbReference type="EMBL" id="KAK5642704.1"/>
    </source>
</evidence>
<dbReference type="GO" id="GO:0016829">
    <property type="term" value="F:lyase activity"/>
    <property type="evidence" value="ECO:0007669"/>
    <property type="project" value="UniProtKB-KW"/>
</dbReference>
<keyword evidence="3" id="KW-0456">Lyase</keyword>
<dbReference type="GO" id="GO:0005634">
    <property type="term" value="C:nucleus"/>
    <property type="evidence" value="ECO:0007669"/>
    <property type="project" value="UniProtKB-SubCell"/>
</dbReference>
<dbReference type="PANTHER" id="PTHR13522:SF3">
    <property type="entry name" value="U6 SNRNA PHOSPHODIESTERASE 1"/>
    <property type="match status" value="1"/>
</dbReference>
<protein>
    <recommendedName>
        <fullName evidence="6">U6 snRNA phosphodiesterase</fullName>
        <ecNumber evidence="6">3.1.4.-</ecNumber>
    </recommendedName>
</protein>
<keyword evidence="1 6" id="KW-0540">Nuclease</keyword>
<feature type="active site" description="Proton donor/acceptor" evidence="6">
    <location>
        <position position="205"/>
    </location>
</feature>
<name>A0AAN7VEY2_9COLE</name>
<dbReference type="Gene3D" id="3.90.1140.10">
    <property type="entry name" value="Cyclic phosphodiesterase"/>
    <property type="match status" value="1"/>
</dbReference>
<gene>
    <name evidence="8" type="ORF">RI129_008871</name>
</gene>
<dbReference type="InterPro" id="IPR009097">
    <property type="entry name" value="Cyclic_Pdiesterase"/>
</dbReference>
<reference evidence="8 9" key="1">
    <citation type="journal article" date="2024" name="Insects">
        <title>An Improved Chromosome-Level Genome Assembly of the Firefly Pyrocoelia pectoralis.</title>
        <authorList>
            <person name="Fu X."/>
            <person name="Meyer-Rochow V.B."/>
            <person name="Ballantyne L."/>
            <person name="Zhu X."/>
        </authorList>
    </citation>
    <scope>NUCLEOTIDE SEQUENCE [LARGE SCALE GENOMIC DNA]</scope>
    <source>
        <strain evidence="8">XCY_ONT2</strain>
    </source>
</reference>
<comment type="caution">
    <text evidence="8">The sequence shown here is derived from an EMBL/GenBank/DDBJ whole genome shotgun (WGS) entry which is preliminary data.</text>
</comment>
<comment type="function">
    <text evidence="6">Phosphodiesterase responsible for the U6 snRNA 3' end processing. Acts as an exoribonuclease (RNase) responsible for trimming the poly(U) tract of the last nucleotides in the pre-U6 snRNA molecule, leading to the formation of mature U6 snRNA.</text>
</comment>
<dbReference type="PANTHER" id="PTHR13522">
    <property type="entry name" value="U6 SNRNA PHOSPHODIESTERASE 1"/>
    <property type="match status" value="1"/>
</dbReference>
<feature type="region of interest" description="Disordered" evidence="7">
    <location>
        <begin position="1"/>
        <end position="25"/>
    </location>
</feature>
<comment type="catalytic activity">
    <reaction evidence="5">
        <text>a 3'-end uridylyl-uridine-RNA = a 3'-end 2',3'-cyclophospho-uridine-RNA + uridine</text>
        <dbReference type="Rhea" id="RHEA:46052"/>
        <dbReference type="Rhea" id="RHEA-COMP:17384"/>
        <dbReference type="Rhea" id="RHEA-COMP:17385"/>
        <dbReference type="ChEBI" id="CHEBI:16704"/>
        <dbReference type="ChEBI" id="CHEBI:85643"/>
        <dbReference type="ChEBI" id="CHEBI:85644"/>
    </reaction>
    <physiologicalReaction direction="left-to-right" evidence="5">
        <dbReference type="Rhea" id="RHEA:46053"/>
    </physiologicalReaction>
</comment>
<evidence type="ECO:0000256" key="5">
    <source>
        <dbReference type="ARBA" id="ARBA00029300"/>
    </source>
</evidence>